<accession>A0AAD5GFG9</accession>
<organism evidence="1 2">
    <name type="scientific">Ambrosia artemisiifolia</name>
    <name type="common">Common ragweed</name>
    <dbReference type="NCBI Taxonomy" id="4212"/>
    <lineage>
        <taxon>Eukaryota</taxon>
        <taxon>Viridiplantae</taxon>
        <taxon>Streptophyta</taxon>
        <taxon>Embryophyta</taxon>
        <taxon>Tracheophyta</taxon>
        <taxon>Spermatophyta</taxon>
        <taxon>Magnoliopsida</taxon>
        <taxon>eudicotyledons</taxon>
        <taxon>Gunneridae</taxon>
        <taxon>Pentapetalae</taxon>
        <taxon>asterids</taxon>
        <taxon>campanulids</taxon>
        <taxon>Asterales</taxon>
        <taxon>Asteraceae</taxon>
        <taxon>Asteroideae</taxon>
        <taxon>Heliantheae alliance</taxon>
        <taxon>Heliantheae</taxon>
        <taxon>Ambrosia</taxon>
    </lineage>
</organism>
<dbReference type="EMBL" id="JAMZMK010008422">
    <property type="protein sequence ID" value="KAI7740487.1"/>
    <property type="molecule type" value="Genomic_DNA"/>
</dbReference>
<comment type="caution">
    <text evidence="1">The sequence shown here is derived from an EMBL/GenBank/DDBJ whole genome shotgun (WGS) entry which is preliminary data.</text>
</comment>
<sequence>MVMGGHERGATMRQNANKWKDLARQVMNDGGSSYMNLKAFVEQVDISSTPEKVVMTSSNEGKDLEAELECIL</sequence>
<gene>
    <name evidence="1" type="ORF">M8C21_022748</name>
</gene>
<proteinExistence type="predicted"/>
<keyword evidence="2" id="KW-1185">Reference proteome</keyword>
<protein>
    <submittedName>
        <fullName evidence="1">Uncharacterized protein</fullName>
    </submittedName>
</protein>
<dbReference type="Gene3D" id="3.40.50.2000">
    <property type="entry name" value="Glycogen Phosphorylase B"/>
    <property type="match status" value="2"/>
</dbReference>
<name>A0AAD5GFG9_AMBAR</name>
<dbReference type="AlphaFoldDB" id="A0AAD5GFG9"/>
<dbReference type="SUPFAM" id="SSF53756">
    <property type="entry name" value="UDP-Glycosyltransferase/glycogen phosphorylase"/>
    <property type="match status" value="1"/>
</dbReference>
<dbReference type="Proteomes" id="UP001206925">
    <property type="component" value="Unassembled WGS sequence"/>
</dbReference>
<evidence type="ECO:0000313" key="2">
    <source>
        <dbReference type="Proteomes" id="UP001206925"/>
    </source>
</evidence>
<reference evidence="1" key="1">
    <citation type="submission" date="2022-06" db="EMBL/GenBank/DDBJ databases">
        <title>Uncovering the hologenomic basis of an extraordinary plant invasion.</title>
        <authorList>
            <person name="Bieker V.C."/>
            <person name="Martin M.D."/>
            <person name="Gilbert T."/>
            <person name="Hodgins K."/>
            <person name="Battlay P."/>
            <person name="Petersen B."/>
            <person name="Wilson J."/>
        </authorList>
    </citation>
    <scope>NUCLEOTIDE SEQUENCE</scope>
    <source>
        <strain evidence="1">AA19_3_7</strain>
        <tissue evidence="1">Leaf</tissue>
    </source>
</reference>
<evidence type="ECO:0000313" key="1">
    <source>
        <dbReference type="EMBL" id="KAI7740487.1"/>
    </source>
</evidence>